<dbReference type="GO" id="GO:0008233">
    <property type="term" value="F:peptidase activity"/>
    <property type="evidence" value="ECO:0007669"/>
    <property type="project" value="InterPro"/>
</dbReference>
<evidence type="ECO:0000313" key="3">
    <source>
        <dbReference type="Proteomes" id="UP000823902"/>
    </source>
</evidence>
<feature type="domain" description="D-alanyl-D-alanine carboxypeptidase-like core" evidence="1">
    <location>
        <begin position="34"/>
        <end position="161"/>
    </location>
</feature>
<dbReference type="Pfam" id="PF02557">
    <property type="entry name" value="VanY"/>
    <property type="match status" value="1"/>
</dbReference>
<reference evidence="2" key="1">
    <citation type="journal article" date="2021" name="PeerJ">
        <title>Extensive microbial diversity within the chicken gut microbiome revealed by metagenomics and culture.</title>
        <authorList>
            <person name="Gilroy R."/>
            <person name="Ravi A."/>
            <person name="Getino M."/>
            <person name="Pursley I."/>
            <person name="Horton D.L."/>
            <person name="Alikhan N.F."/>
            <person name="Baker D."/>
            <person name="Gharbi K."/>
            <person name="Hall N."/>
            <person name="Watson M."/>
            <person name="Adriaenssens E.M."/>
            <person name="Foster-Nyarko E."/>
            <person name="Jarju S."/>
            <person name="Secka A."/>
            <person name="Antonio M."/>
            <person name="Oren A."/>
            <person name="Chaudhuri R.R."/>
            <person name="La Ragione R."/>
            <person name="Hildebrand F."/>
            <person name="Pallen M.J."/>
        </authorList>
    </citation>
    <scope>NUCLEOTIDE SEQUENCE</scope>
    <source>
        <strain evidence="2">CHK196-7946</strain>
    </source>
</reference>
<reference evidence="2" key="2">
    <citation type="submission" date="2021-04" db="EMBL/GenBank/DDBJ databases">
        <authorList>
            <person name="Gilroy R."/>
        </authorList>
    </citation>
    <scope>NUCLEOTIDE SEQUENCE</scope>
    <source>
        <strain evidence="2">CHK196-7946</strain>
    </source>
</reference>
<gene>
    <name evidence="2" type="ORF">H9697_09285</name>
</gene>
<evidence type="ECO:0000259" key="1">
    <source>
        <dbReference type="Pfam" id="PF02557"/>
    </source>
</evidence>
<dbReference type="PANTHER" id="PTHR34385:SF1">
    <property type="entry name" value="PEPTIDOGLYCAN L-ALANYL-D-GLUTAMATE ENDOPEPTIDASE CWLK"/>
    <property type="match status" value="1"/>
</dbReference>
<proteinExistence type="predicted"/>
<dbReference type="EMBL" id="DWVY01000047">
    <property type="protein sequence ID" value="HJC75120.1"/>
    <property type="molecule type" value="Genomic_DNA"/>
</dbReference>
<sequence length="213" mass="24180">MKNYLVLVNAEHPLFHPVDPSELVCALDGYPGILLERTAAKALRKLLADIGSRDEIVPVSGWRSREEQKKIWKDTVAERGIDFARKYVALPACSEHETGLAIDLALNAPDIDFICPEFPRTGICRKFRELAPYYGFIERYQKAKEPITGISEEPWHFRYVGTPHSVVIAEKGLSLEEYVERSAESTRKDLNQYLLCGSDGNMSNARRGERKVR</sequence>
<name>A0A9D2QCU4_9FIRM</name>
<comment type="caution">
    <text evidence="2">The sequence shown here is derived from an EMBL/GenBank/DDBJ whole genome shotgun (WGS) entry which is preliminary data.</text>
</comment>
<dbReference type="AlphaFoldDB" id="A0A9D2QCU4"/>
<dbReference type="GO" id="GO:0006508">
    <property type="term" value="P:proteolysis"/>
    <property type="evidence" value="ECO:0007669"/>
    <property type="project" value="InterPro"/>
</dbReference>
<dbReference type="Proteomes" id="UP000823902">
    <property type="component" value="Unassembled WGS sequence"/>
</dbReference>
<dbReference type="InterPro" id="IPR003709">
    <property type="entry name" value="VanY-like_core_dom"/>
</dbReference>
<protein>
    <submittedName>
        <fullName evidence="2">M15 family metallopeptidase</fullName>
    </submittedName>
</protein>
<accession>A0A9D2QCU4</accession>
<dbReference type="PANTHER" id="PTHR34385">
    <property type="entry name" value="D-ALANYL-D-ALANINE CARBOXYPEPTIDASE"/>
    <property type="match status" value="1"/>
</dbReference>
<dbReference type="InterPro" id="IPR009045">
    <property type="entry name" value="Zn_M74/Hedgehog-like"/>
</dbReference>
<evidence type="ECO:0000313" key="2">
    <source>
        <dbReference type="EMBL" id="HJC75120.1"/>
    </source>
</evidence>
<organism evidence="2 3">
    <name type="scientific">Candidatus Mediterraneibacter faecavium</name>
    <dbReference type="NCBI Taxonomy" id="2838668"/>
    <lineage>
        <taxon>Bacteria</taxon>
        <taxon>Bacillati</taxon>
        <taxon>Bacillota</taxon>
        <taxon>Clostridia</taxon>
        <taxon>Lachnospirales</taxon>
        <taxon>Lachnospiraceae</taxon>
        <taxon>Mediterraneibacter</taxon>
    </lineage>
</organism>
<dbReference type="CDD" id="cd14849">
    <property type="entry name" value="DD-dipeptidase_VanXYc"/>
    <property type="match status" value="1"/>
</dbReference>
<dbReference type="Gene3D" id="3.30.1380.10">
    <property type="match status" value="1"/>
</dbReference>
<dbReference type="InterPro" id="IPR052179">
    <property type="entry name" value="DD-CPase-like"/>
</dbReference>
<dbReference type="SUPFAM" id="SSF55166">
    <property type="entry name" value="Hedgehog/DD-peptidase"/>
    <property type="match status" value="1"/>
</dbReference>